<feature type="compositionally biased region" description="Low complexity" evidence="6">
    <location>
        <begin position="651"/>
        <end position="664"/>
    </location>
</feature>
<dbReference type="GO" id="GO:0071765">
    <property type="term" value="P:nuclear inner membrane organization"/>
    <property type="evidence" value="ECO:0007669"/>
    <property type="project" value="InterPro"/>
</dbReference>
<dbReference type="EMBL" id="MU853616">
    <property type="protein sequence ID" value="KAK4141156.1"/>
    <property type="molecule type" value="Genomic_DNA"/>
</dbReference>
<protein>
    <submittedName>
        <fullName evidence="8">Ima1 N-terminal domain-containing protein</fullName>
    </submittedName>
</protein>
<dbReference type="GO" id="GO:0044732">
    <property type="term" value="C:mitotic spindle pole body"/>
    <property type="evidence" value="ECO:0007669"/>
    <property type="project" value="TreeGrafter"/>
</dbReference>
<reference evidence="8" key="1">
    <citation type="journal article" date="2023" name="Mol. Phylogenet. Evol.">
        <title>Genome-scale phylogeny and comparative genomics of the fungal order Sordariales.</title>
        <authorList>
            <person name="Hensen N."/>
            <person name="Bonometti L."/>
            <person name="Westerberg I."/>
            <person name="Brannstrom I.O."/>
            <person name="Guillou S."/>
            <person name="Cros-Aarteil S."/>
            <person name="Calhoun S."/>
            <person name="Haridas S."/>
            <person name="Kuo A."/>
            <person name="Mondo S."/>
            <person name="Pangilinan J."/>
            <person name="Riley R."/>
            <person name="LaButti K."/>
            <person name="Andreopoulos B."/>
            <person name="Lipzen A."/>
            <person name="Chen C."/>
            <person name="Yan M."/>
            <person name="Daum C."/>
            <person name="Ng V."/>
            <person name="Clum A."/>
            <person name="Steindorff A."/>
            <person name="Ohm R.A."/>
            <person name="Martin F."/>
            <person name="Silar P."/>
            <person name="Natvig D.O."/>
            <person name="Lalanne C."/>
            <person name="Gautier V."/>
            <person name="Ament-Velasquez S.L."/>
            <person name="Kruys A."/>
            <person name="Hutchinson M.I."/>
            <person name="Powell A.J."/>
            <person name="Barry K."/>
            <person name="Miller A.N."/>
            <person name="Grigoriev I.V."/>
            <person name="Debuchy R."/>
            <person name="Gladieux P."/>
            <person name="Hiltunen Thoren M."/>
            <person name="Johannesson H."/>
        </authorList>
    </citation>
    <scope>NUCLEOTIDE SEQUENCE</scope>
    <source>
        <strain evidence="8">CBS 141.50</strain>
    </source>
</reference>
<dbReference type="GO" id="GO:0034992">
    <property type="term" value="C:microtubule organizing center attachment site"/>
    <property type="evidence" value="ECO:0007669"/>
    <property type="project" value="TreeGrafter"/>
</dbReference>
<evidence type="ECO:0000256" key="4">
    <source>
        <dbReference type="ARBA" id="ARBA00023136"/>
    </source>
</evidence>
<keyword evidence="3" id="KW-1133">Transmembrane helix</keyword>
<feature type="compositionally biased region" description="Polar residues" evidence="6">
    <location>
        <begin position="502"/>
        <end position="513"/>
    </location>
</feature>
<dbReference type="GeneID" id="87818309"/>
<name>A0AAN6ZKY3_9PEZI</name>
<evidence type="ECO:0000313" key="8">
    <source>
        <dbReference type="EMBL" id="KAK4141156.1"/>
    </source>
</evidence>
<dbReference type="InterPro" id="IPR018617">
    <property type="entry name" value="Ima1_N"/>
</dbReference>
<feature type="region of interest" description="Disordered" evidence="6">
    <location>
        <begin position="354"/>
        <end position="378"/>
    </location>
</feature>
<dbReference type="AlphaFoldDB" id="A0AAN6ZKY3"/>
<dbReference type="GO" id="GO:0034506">
    <property type="term" value="C:chromosome, centromeric core domain"/>
    <property type="evidence" value="ECO:0007669"/>
    <property type="project" value="TreeGrafter"/>
</dbReference>
<feature type="compositionally biased region" description="Low complexity" evidence="6">
    <location>
        <begin position="514"/>
        <end position="525"/>
    </location>
</feature>
<dbReference type="Proteomes" id="UP001302676">
    <property type="component" value="Unassembled WGS sequence"/>
</dbReference>
<evidence type="ECO:0000256" key="3">
    <source>
        <dbReference type="ARBA" id="ARBA00022989"/>
    </source>
</evidence>
<keyword evidence="5" id="KW-0539">Nucleus</keyword>
<feature type="compositionally biased region" description="Basic and acidic residues" evidence="6">
    <location>
        <begin position="709"/>
        <end position="722"/>
    </location>
</feature>
<dbReference type="PANTHER" id="PTHR28538">
    <property type="entry name" value="INTEGRAL INNER NUCLEAR MEMBRANE PROTEIN IMA1"/>
    <property type="match status" value="1"/>
</dbReference>
<feature type="compositionally biased region" description="Gly residues" evidence="6">
    <location>
        <begin position="758"/>
        <end position="770"/>
    </location>
</feature>
<evidence type="ECO:0000256" key="5">
    <source>
        <dbReference type="ARBA" id="ARBA00023242"/>
    </source>
</evidence>
<sequence>MPRLSRKRCLTCFYCGRKNATVYDGQIRRFECPFCDATNYLDQNGDITDPPVATEKEATPRQYAMSRAVSPPLSPPGHNNPHNLHQNPNQKQTTFCATCLKNQHLLSASLAQYLPDPDDPDYAERERGLYRFRRRQEKLYPQICADCEPWVRQRLAQAQYTAKADVLRRMLDRSAIARRNGATRRGWLERVDSVGKWLWMAGFVLQVLWHVAVVHDRLARYLAWAGVDEGLFTVRLLKVCGPVVRRLPAEEERLLKWSLWASGFGCWWNPRFAQIVRGFTRHISGVSKWYFFQALAVLLRFCLQSMDWDTLDPLGLNRLLAVHGVTFVFALLIFTSAPRAIKINMAPLFSATEKPPSLHANENADDSDTADPAPGSATRALDETRAIAALLDEISRSPTNTTPPSPVLDASPSIPRRISNFLPMGHTHTQAAQALTANLQQIDHLHLRGPADSDSNYTPPRYARNHPPSSPPPYTAAAEEMDWSPTPTTSFVASSPIRPPRTITNWGNTRPSAHQQPDHPQQNQDMSMTSTHRAFATRGQRTTQPFGSAPIEERPGPFWYRVPPAPTTPAQRVFNPPNQPRLRARGSGVSPPGADTEAATRRNFFGGGNGNGRTNGRIRGGELVPVSSNDDHDGHGEDYDTPMTTHFTNSQTQTQYQHPQQQQNNYQEVAFPEPRLFAANLLNHNTHNTQHSPGNGTRNGTGNGHGQSPRRDQQQRWNDPRNELSGLFGSAFQLGDREAAERPTTSNSKAGGSWWGRIVGGGAGGSSNGDGGDEADGRRADGFDAGDDGVDSGAVVRVGGSFGAGTSVGAGATAGEKRRVMTRRRRV</sequence>
<reference evidence="8" key="2">
    <citation type="submission" date="2023-05" db="EMBL/GenBank/DDBJ databases">
        <authorList>
            <consortium name="Lawrence Berkeley National Laboratory"/>
            <person name="Steindorff A."/>
            <person name="Hensen N."/>
            <person name="Bonometti L."/>
            <person name="Westerberg I."/>
            <person name="Brannstrom I.O."/>
            <person name="Guillou S."/>
            <person name="Cros-Aarteil S."/>
            <person name="Calhoun S."/>
            <person name="Haridas S."/>
            <person name="Kuo A."/>
            <person name="Mondo S."/>
            <person name="Pangilinan J."/>
            <person name="Riley R."/>
            <person name="Labutti K."/>
            <person name="Andreopoulos B."/>
            <person name="Lipzen A."/>
            <person name="Chen C."/>
            <person name="Yanf M."/>
            <person name="Daum C."/>
            <person name="Ng V."/>
            <person name="Clum A."/>
            <person name="Ohm R."/>
            <person name="Martin F."/>
            <person name="Silar P."/>
            <person name="Natvig D."/>
            <person name="Lalanne C."/>
            <person name="Gautier V."/>
            <person name="Ament-Velasquez S.L."/>
            <person name="Kruys A."/>
            <person name="Hutchinson M.I."/>
            <person name="Powell A.J."/>
            <person name="Barry K."/>
            <person name="Miller A.N."/>
            <person name="Grigoriev I.V."/>
            <person name="Debuchy R."/>
            <person name="Gladieux P."/>
            <person name="Thoren M.H."/>
            <person name="Johannesson H."/>
        </authorList>
    </citation>
    <scope>NUCLEOTIDE SEQUENCE</scope>
    <source>
        <strain evidence="8">CBS 141.50</strain>
    </source>
</reference>
<keyword evidence="4" id="KW-0472">Membrane</keyword>
<dbReference type="Pfam" id="PF09779">
    <property type="entry name" value="Ima1_N"/>
    <property type="match status" value="1"/>
</dbReference>
<organism evidence="8 9">
    <name type="scientific">Dichotomopilus funicola</name>
    <dbReference type="NCBI Taxonomy" id="1934379"/>
    <lineage>
        <taxon>Eukaryota</taxon>
        <taxon>Fungi</taxon>
        <taxon>Dikarya</taxon>
        <taxon>Ascomycota</taxon>
        <taxon>Pezizomycotina</taxon>
        <taxon>Sordariomycetes</taxon>
        <taxon>Sordariomycetidae</taxon>
        <taxon>Sordariales</taxon>
        <taxon>Chaetomiaceae</taxon>
        <taxon>Dichotomopilus</taxon>
    </lineage>
</organism>
<comment type="subcellular location">
    <subcellularLocation>
        <location evidence="1">Nucleus inner membrane</location>
        <topology evidence="1">Multi-pass membrane protein</topology>
    </subcellularLocation>
</comment>
<evidence type="ECO:0000256" key="6">
    <source>
        <dbReference type="SAM" id="MobiDB-lite"/>
    </source>
</evidence>
<keyword evidence="9" id="KW-1185">Reference proteome</keyword>
<feature type="compositionally biased region" description="Low complexity" evidence="6">
    <location>
        <begin position="685"/>
        <end position="696"/>
    </location>
</feature>
<feature type="region of interest" description="Disordered" evidence="6">
    <location>
        <begin position="45"/>
        <end position="87"/>
    </location>
</feature>
<evidence type="ECO:0000256" key="1">
    <source>
        <dbReference type="ARBA" id="ARBA00004473"/>
    </source>
</evidence>
<dbReference type="GO" id="GO:0005637">
    <property type="term" value="C:nuclear inner membrane"/>
    <property type="evidence" value="ECO:0007669"/>
    <property type="project" value="UniProtKB-SubCell"/>
</dbReference>
<evidence type="ECO:0000313" key="9">
    <source>
        <dbReference type="Proteomes" id="UP001302676"/>
    </source>
</evidence>
<feature type="region of interest" description="Disordered" evidence="6">
    <location>
        <begin position="685"/>
        <end position="789"/>
    </location>
</feature>
<accession>A0AAN6ZKY3</accession>
<dbReference type="InterPro" id="IPR042321">
    <property type="entry name" value="Ima1"/>
</dbReference>
<evidence type="ECO:0000256" key="2">
    <source>
        <dbReference type="ARBA" id="ARBA00022692"/>
    </source>
</evidence>
<feature type="region of interest" description="Disordered" evidence="6">
    <location>
        <begin position="801"/>
        <end position="827"/>
    </location>
</feature>
<gene>
    <name evidence="8" type="ORF">C8A04DRAFT_31253</name>
</gene>
<dbReference type="RefSeq" id="XP_062634527.1">
    <property type="nucleotide sequence ID" value="XM_062781696.1"/>
</dbReference>
<feature type="domain" description="Ima1 N-terminal" evidence="7">
    <location>
        <begin position="10"/>
        <end position="151"/>
    </location>
</feature>
<proteinExistence type="predicted"/>
<feature type="compositionally biased region" description="Basic and acidic residues" evidence="6">
    <location>
        <begin position="629"/>
        <end position="638"/>
    </location>
</feature>
<feature type="region of interest" description="Disordered" evidence="6">
    <location>
        <begin position="393"/>
        <end position="413"/>
    </location>
</feature>
<feature type="region of interest" description="Disordered" evidence="6">
    <location>
        <begin position="447"/>
        <end position="525"/>
    </location>
</feature>
<comment type="caution">
    <text evidence="8">The sequence shown here is derived from an EMBL/GenBank/DDBJ whole genome shotgun (WGS) entry which is preliminary data.</text>
</comment>
<keyword evidence="2" id="KW-0812">Transmembrane</keyword>
<feature type="region of interest" description="Disordered" evidence="6">
    <location>
        <begin position="568"/>
        <end position="664"/>
    </location>
</feature>
<feature type="compositionally biased region" description="Low complexity" evidence="6">
    <location>
        <begin position="76"/>
        <end position="87"/>
    </location>
</feature>
<evidence type="ECO:0000259" key="7">
    <source>
        <dbReference type="Pfam" id="PF09779"/>
    </source>
</evidence>
<dbReference type="PANTHER" id="PTHR28538:SF1">
    <property type="entry name" value="INTEGRAL INNER NUCLEAR MEMBRANE PROTEIN IMA1"/>
    <property type="match status" value="1"/>
</dbReference>